<dbReference type="Pfam" id="PF02954">
    <property type="entry name" value="HTH_8"/>
    <property type="match status" value="1"/>
</dbReference>
<keyword evidence="3" id="KW-1185">Reference proteome</keyword>
<dbReference type="GO" id="GO:0043565">
    <property type="term" value="F:sequence-specific DNA binding"/>
    <property type="evidence" value="ECO:0007669"/>
    <property type="project" value="InterPro"/>
</dbReference>
<dbReference type="CDD" id="cd00093">
    <property type="entry name" value="HTH_XRE"/>
    <property type="match status" value="1"/>
</dbReference>
<dbReference type="SUPFAM" id="SSF47413">
    <property type="entry name" value="lambda repressor-like DNA-binding domains"/>
    <property type="match status" value="1"/>
</dbReference>
<protein>
    <submittedName>
        <fullName evidence="2">Transcriptional regulator, Fis family</fullName>
    </submittedName>
</protein>
<dbReference type="PATRIC" id="fig|1111454.3.peg.1014"/>
<dbReference type="EMBL" id="AWXA01000025">
    <property type="protein sequence ID" value="ERT60239.1"/>
    <property type="molecule type" value="Genomic_DNA"/>
</dbReference>
<evidence type="ECO:0000313" key="3">
    <source>
        <dbReference type="Proteomes" id="UP000017090"/>
    </source>
</evidence>
<dbReference type="RefSeq" id="WP_023053453.1">
    <property type="nucleotide sequence ID" value="NZ_AWXA01000025.1"/>
</dbReference>
<dbReference type="OrthoDB" id="1697546at2"/>
<accession>U7UMW3</accession>
<organism evidence="2 3">
    <name type="scientific">Megasphaera vaginalis</name>
    <name type="common">ex Srinivasan et al. 2021</name>
    <dbReference type="NCBI Taxonomy" id="1111454"/>
    <lineage>
        <taxon>Bacteria</taxon>
        <taxon>Bacillati</taxon>
        <taxon>Bacillota</taxon>
        <taxon>Negativicutes</taxon>
        <taxon>Veillonellales</taxon>
        <taxon>Veillonellaceae</taxon>
        <taxon>Megasphaera</taxon>
    </lineage>
</organism>
<dbReference type="Proteomes" id="UP000017090">
    <property type="component" value="Unassembled WGS sequence"/>
</dbReference>
<comment type="caution">
    <text evidence="2">The sequence shown here is derived from an EMBL/GenBank/DDBJ whole genome shotgun (WGS) entry which is preliminary data.</text>
</comment>
<dbReference type="InterPro" id="IPR001387">
    <property type="entry name" value="Cro/C1-type_HTH"/>
</dbReference>
<evidence type="ECO:0000259" key="1">
    <source>
        <dbReference type="Pfam" id="PF02954"/>
    </source>
</evidence>
<dbReference type="STRING" id="1111454.HMPREF1250_1031"/>
<proteinExistence type="predicted"/>
<name>U7UMW3_9FIRM</name>
<gene>
    <name evidence="2" type="ORF">HMPREF1250_1031</name>
</gene>
<dbReference type="AlphaFoldDB" id="U7UMW3"/>
<sequence length="69" mass="7806">MVDTNALRGIIAREGKSQVQVADALGITPKTFYEKMKKGVFNSDELYAMVKFLNISNPIKIFFTDKVTY</sequence>
<dbReference type="eggNOG" id="ENOG502ZDDK">
    <property type="taxonomic scope" value="Bacteria"/>
</dbReference>
<evidence type="ECO:0000313" key="2">
    <source>
        <dbReference type="EMBL" id="ERT60239.1"/>
    </source>
</evidence>
<dbReference type="InterPro" id="IPR010982">
    <property type="entry name" value="Lambda_DNA-bd_dom_sf"/>
</dbReference>
<reference evidence="2 3" key="1">
    <citation type="submission" date="2013-09" db="EMBL/GenBank/DDBJ databases">
        <authorList>
            <person name="Durkin A.S."/>
            <person name="Haft D.R."/>
            <person name="McCorrison J."/>
            <person name="Torralba M."/>
            <person name="Gillis M."/>
            <person name="Haft D.H."/>
            <person name="Methe B."/>
            <person name="Sutton G."/>
            <person name="Nelson K.E."/>
        </authorList>
    </citation>
    <scope>NUCLEOTIDE SEQUENCE [LARGE SCALE GENOMIC DNA]</scope>
    <source>
        <strain evidence="2 3">BV3C16-1</strain>
    </source>
</reference>
<feature type="domain" description="DNA binding HTH" evidence="1">
    <location>
        <begin position="17"/>
        <end position="38"/>
    </location>
</feature>
<dbReference type="InterPro" id="IPR002197">
    <property type="entry name" value="HTH_Fis"/>
</dbReference>